<reference evidence="2 3" key="1">
    <citation type="journal article" date="2013" name="Genome Announc.">
        <title>Draft Genome Sequence for Caulobacter sp. Strain OR37, a Bacterium Tolerant to Heavy Metals.</title>
        <authorList>
            <person name="Utturkar S.M."/>
            <person name="Bollmann A."/>
            <person name="Brzoska R.M."/>
            <person name="Klingeman D.M."/>
            <person name="Epstein S.E."/>
            <person name="Palumbo A.V."/>
            <person name="Brown S.D."/>
        </authorList>
    </citation>
    <scope>NUCLEOTIDE SEQUENCE [LARGE SCALE GENOMIC DNA]</scope>
    <source>
        <strain evidence="2 3">OR37</strain>
    </source>
</reference>
<gene>
    <name evidence="2" type="ORF">OR37_00880</name>
</gene>
<evidence type="ECO:0000313" key="2">
    <source>
        <dbReference type="EMBL" id="ENZ83106.1"/>
    </source>
</evidence>
<dbReference type="AlphaFoldDB" id="R0D3A9"/>
<protein>
    <submittedName>
        <fullName evidence="2">Uncharacterized protein</fullName>
    </submittedName>
</protein>
<feature type="signal peptide" evidence="1">
    <location>
        <begin position="1"/>
        <end position="32"/>
    </location>
</feature>
<keyword evidence="1" id="KW-0732">Signal</keyword>
<dbReference type="EMBL" id="APMP01000003">
    <property type="protein sequence ID" value="ENZ83106.1"/>
    <property type="molecule type" value="Genomic_DNA"/>
</dbReference>
<evidence type="ECO:0000313" key="3">
    <source>
        <dbReference type="Proteomes" id="UP000013063"/>
    </source>
</evidence>
<evidence type="ECO:0000256" key="1">
    <source>
        <dbReference type="SAM" id="SignalP"/>
    </source>
</evidence>
<organism evidence="2 3">
    <name type="scientific">Caulobacter vibrioides OR37</name>
    <dbReference type="NCBI Taxonomy" id="1292034"/>
    <lineage>
        <taxon>Bacteria</taxon>
        <taxon>Pseudomonadati</taxon>
        <taxon>Pseudomonadota</taxon>
        <taxon>Alphaproteobacteria</taxon>
        <taxon>Caulobacterales</taxon>
        <taxon>Caulobacteraceae</taxon>
        <taxon>Caulobacter</taxon>
    </lineage>
</organism>
<sequence length="89" mass="9323" precursor="true">MGVSMSILKRAVKAMAVVGVMAAALAPGSSSALPPDAVIVTYYSETGEEVGGSFTLCNGERGTWGEQTPYFTTDTRSCNIRPWPVFSGS</sequence>
<name>R0D3A9_CAUVI</name>
<dbReference type="STRING" id="1292034.OR37_00880"/>
<accession>R0D3A9</accession>
<dbReference type="Proteomes" id="UP000013063">
    <property type="component" value="Unassembled WGS sequence"/>
</dbReference>
<dbReference type="Pfam" id="PF19806">
    <property type="entry name" value="DUF6289"/>
    <property type="match status" value="1"/>
</dbReference>
<dbReference type="InterPro" id="IPR046256">
    <property type="entry name" value="DUF6289"/>
</dbReference>
<keyword evidence="3" id="KW-1185">Reference proteome</keyword>
<feature type="chain" id="PRO_5004347996" evidence="1">
    <location>
        <begin position="33"/>
        <end position="89"/>
    </location>
</feature>
<comment type="caution">
    <text evidence="2">The sequence shown here is derived from an EMBL/GenBank/DDBJ whole genome shotgun (WGS) entry which is preliminary data.</text>
</comment>
<proteinExistence type="predicted"/>